<accession>A0A220W0J1</accession>
<evidence type="ECO:0000256" key="1">
    <source>
        <dbReference type="SAM" id="SignalP"/>
    </source>
</evidence>
<organism evidence="2">
    <name type="scientific">Ophionotus victoriae</name>
    <dbReference type="NCBI Taxonomy" id="667017"/>
    <lineage>
        <taxon>Eukaryota</taxon>
        <taxon>Metazoa</taxon>
        <taxon>Echinodermata</taxon>
        <taxon>Eleutherozoa</taxon>
        <taxon>Asterozoa</taxon>
        <taxon>Ophiuroidea</taxon>
        <taxon>Myophiuroidea</taxon>
        <taxon>Metophiurida</taxon>
        <taxon>Ophintegrida</taxon>
        <taxon>Amphilepidida</taxon>
        <taxon>Ophiurina</taxon>
        <taxon>Chilophiurina</taxon>
        <taxon>Ophiuridae</taxon>
        <taxon>Ophiurinae</taxon>
        <taxon>Ophionotus</taxon>
    </lineage>
</organism>
<evidence type="ECO:0000313" key="2">
    <source>
        <dbReference type="EMBL" id="ASK86240.1"/>
    </source>
</evidence>
<protein>
    <submittedName>
        <fullName evidence="2">CChamide-like 2</fullName>
    </submittedName>
</protein>
<keyword evidence="1" id="KW-0732">Signal</keyword>
<feature type="chain" id="PRO_5012126348" evidence="1">
    <location>
        <begin position="26"/>
        <end position="116"/>
    </location>
</feature>
<dbReference type="AlphaFoldDB" id="A0A220W0J1"/>
<proteinExistence type="evidence at transcript level"/>
<reference evidence="2" key="1">
    <citation type="journal article" date="2017" name="J. ISSAAS">
        <title>Ophiuroid Phylotranscriptomics Enables Discovery Of Novel Echinoderm Representatives Of Bilaterian Neuropeptide Families And Reconstruction Of Neuropeptide Precursor Evolution Over ~270 Million Years.</title>
        <authorList>
            <person name="Zandawala M."/>
            <person name="Yanez L.A."/>
            <person name="Moghul I."/>
            <person name="Delroisse J."/>
            <person name="Abylkassimova N."/>
            <person name="Hugall A."/>
            <person name="O'Hara T."/>
            <person name="Elphick M.R."/>
        </authorList>
    </citation>
    <scope>NUCLEOTIDE SEQUENCE</scope>
</reference>
<feature type="signal peptide" evidence="1">
    <location>
        <begin position="1"/>
        <end position="25"/>
    </location>
</feature>
<sequence>MSTTSVSITLLLITLMVALLPSAYSRGICSDPLACGAAFGKRTSNIQIPHNNFDDLQIPLETNRGLTFSTDDDDDRPVNMSFLQSLFKLLPQDRQQRIQQGLRQRMEDELFTARRR</sequence>
<name>A0A220W0J1_9ECHI</name>
<dbReference type="EMBL" id="MF155230">
    <property type="protein sequence ID" value="ASK86240.1"/>
    <property type="molecule type" value="mRNA"/>
</dbReference>